<reference evidence="9" key="3">
    <citation type="submission" date="2025-09" db="UniProtKB">
        <authorList>
            <consortium name="Ensembl"/>
        </authorList>
    </citation>
    <scope>IDENTIFICATION</scope>
</reference>
<dbReference type="CDD" id="cd04143">
    <property type="entry name" value="Rhes_like"/>
    <property type="match status" value="1"/>
</dbReference>
<evidence type="ECO:0000256" key="5">
    <source>
        <dbReference type="ARBA" id="ARBA00023134"/>
    </source>
</evidence>
<reference evidence="9 10" key="1">
    <citation type="journal article" date="2011" name="Genome Biol. Evol.">
        <title>Integration of the genetic map and genome assembly of fugu facilitates insights into distinct features of genome evolution in teleosts and mammals.</title>
        <authorList>
            <person name="Kai W."/>
            <person name="Kikuchi K."/>
            <person name="Tohari S."/>
            <person name="Chew A.K."/>
            <person name="Tay A."/>
            <person name="Fujiwara A."/>
            <person name="Hosoya S."/>
            <person name="Suetake H."/>
            <person name="Naruse K."/>
            <person name="Brenner S."/>
            <person name="Suzuki Y."/>
            <person name="Venkatesh B."/>
        </authorList>
    </citation>
    <scope>NUCLEOTIDE SEQUENCE [LARGE SCALE GENOMIC DNA]</scope>
</reference>
<evidence type="ECO:0000256" key="8">
    <source>
        <dbReference type="ARBA" id="ARBA00038061"/>
    </source>
</evidence>
<evidence type="ECO:0000256" key="7">
    <source>
        <dbReference type="ARBA" id="ARBA00023288"/>
    </source>
</evidence>
<keyword evidence="6" id="KW-0472">Membrane</keyword>
<dbReference type="SMART" id="SM00174">
    <property type="entry name" value="RHO"/>
    <property type="match status" value="1"/>
</dbReference>
<evidence type="ECO:0000256" key="4">
    <source>
        <dbReference type="ARBA" id="ARBA00022741"/>
    </source>
</evidence>
<keyword evidence="10" id="KW-1185">Reference proteome</keyword>
<dbReference type="PROSITE" id="PS51421">
    <property type="entry name" value="RAS"/>
    <property type="match status" value="1"/>
</dbReference>
<dbReference type="Proteomes" id="UP000005226">
    <property type="component" value="Chromosome 5"/>
</dbReference>
<evidence type="ECO:0000256" key="1">
    <source>
        <dbReference type="ARBA" id="ARBA00004193"/>
    </source>
</evidence>
<keyword evidence="4" id="KW-0547">Nucleotide-binding</keyword>
<gene>
    <name evidence="9" type="primary">rasd2a</name>
</gene>
<dbReference type="HOGENOM" id="CLU_041217_9_3_1"/>
<keyword evidence="7" id="KW-0449">Lipoprotein</keyword>
<organism evidence="9 10">
    <name type="scientific">Takifugu rubripes</name>
    <name type="common">Japanese pufferfish</name>
    <name type="synonym">Fugu rubripes</name>
    <dbReference type="NCBI Taxonomy" id="31033"/>
    <lineage>
        <taxon>Eukaryota</taxon>
        <taxon>Metazoa</taxon>
        <taxon>Chordata</taxon>
        <taxon>Craniata</taxon>
        <taxon>Vertebrata</taxon>
        <taxon>Euteleostomi</taxon>
        <taxon>Actinopterygii</taxon>
        <taxon>Neopterygii</taxon>
        <taxon>Teleostei</taxon>
        <taxon>Neoteleostei</taxon>
        <taxon>Acanthomorphata</taxon>
        <taxon>Eupercaria</taxon>
        <taxon>Tetraodontiformes</taxon>
        <taxon>Tetradontoidea</taxon>
        <taxon>Tetraodontidae</taxon>
        <taxon>Takifugu</taxon>
    </lineage>
</organism>
<dbReference type="InterPro" id="IPR052236">
    <property type="entry name" value="Small_GTPase_RasD"/>
</dbReference>
<dbReference type="OrthoDB" id="265044at2759"/>
<dbReference type="GO" id="GO:0007165">
    <property type="term" value="P:signal transduction"/>
    <property type="evidence" value="ECO:0007669"/>
    <property type="project" value="TreeGrafter"/>
</dbReference>
<dbReference type="GO" id="GO:0003924">
    <property type="term" value="F:GTPase activity"/>
    <property type="evidence" value="ECO:0007669"/>
    <property type="project" value="InterPro"/>
</dbReference>
<dbReference type="InterPro" id="IPR027417">
    <property type="entry name" value="P-loop_NTPase"/>
</dbReference>
<evidence type="ECO:0000256" key="6">
    <source>
        <dbReference type="ARBA" id="ARBA00023136"/>
    </source>
</evidence>
<evidence type="ECO:0000256" key="3">
    <source>
        <dbReference type="ARBA" id="ARBA00022481"/>
    </source>
</evidence>
<keyword evidence="2" id="KW-1003">Cell membrane</keyword>
<keyword evidence="3" id="KW-0488">Methylation</keyword>
<dbReference type="AlphaFoldDB" id="H2TWJ7"/>
<proteinExistence type="inferred from homology"/>
<dbReference type="SMART" id="SM00173">
    <property type="entry name" value="RAS"/>
    <property type="match status" value="1"/>
</dbReference>
<keyword evidence="5" id="KW-0342">GTP-binding</keyword>
<reference evidence="9" key="2">
    <citation type="submission" date="2025-08" db="UniProtKB">
        <authorList>
            <consortium name="Ensembl"/>
        </authorList>
    </citation>
    <scope>IDENTIFICATION</scope>
</reference>
<accession>H2TWJ7</accession>
<dbReference type="PRINTS" id="PR00449">
    <property type="entry name" value="RASTRNSFRMNG"/>
</dbReference>
<name>H2TWJ7_TAKRU</name>
<evidence type="ECO:0000313" key="9">
    <source>
        <dbReference type="Ensembl" id="ENSTRUP00000029056.3"/>
    </source>
</evidence>
<dbReference type="GeneTree" id="ENSGT00940000165021"/>
<dbReference type="GO" id="GO:0031681">
    <property type="term" value="F:G-protein beta-subunit binding"/>
    <property type="evidence" value="ECO:0007669"/>
    <property type="project" value="TreeGrafter"/>
</dbReference>
<dbReference type="OMA" id="SPSRHQI"/>
<dbReference type="NCBIfam" id="TIGR00231">
    <property type="entry name" value="small_GTP"/>
    <property type="match status" value="1"/>
</dbReference>
<dbReference type="STRING" id="31033.ENSTRUP00000029056"/>
<comment type="subcellular location">
    <subcellularLocation>
        <location evidence="1">Cell membrane</location>
        <topology evidence="1">Lipid-anchor</topology>
    </subcellularLocation>
</comment>
<evidence type="ECO:0000313" key="10">
    <source>
        <dbReference type="Proteomes" id="UP000005226"/>
    </source>
</evidence>
<dbReference type="PANTHER" id="PTHR46149:SF2">
    <property type="entry name" value="GTP-BINDING PROTEIN RHES"/>
    <property type="match status" value="1"/>
</dbReference>
<evidence type="ECO:0000256" key="2">
    <source>
        <dbReference type="ARBA" id="ARBA00022475"/>
    </source>
</evidence>
<dbReference type="InParanoid" id="H2TWJ7"/>
<protein>
    <submittedName>
        <fullName evidence="9">RASD family member 2a</fullName>
    </submittedName>
</protein>
<dbReference type="GO" id="GO:0005525">
    <property type="term" value="F:GTP binding"/>
    <property type="evidence" value="ECO:0007669"/>
    <property type="project" value="UniProtKB-KW"/>
</dbReference>
<dbReference type="RefSeq" id="XP_003964776.2">
    <property type="nucleotide sequence ID" value="XM_003964727.2"/>
</dbReference>
<comment type="similarity">
    <text evidence="8">Belongs to the small GTPase superfamily. RasD family.</text>
</comment>
<sequence>MNTTEKFYLPVDGIFKMLNSLTGQSPITHPGAQSALPQNAVVCNISRTGMGVARTVKMNWRQQEKTADRSSTSTDRLPKRSVDLLELGLAKPRNCHRVVVLGAPKVGKTNILQRFLGGEFEEGYEPTTEDFHRKLFYIRGQAYQIDLLDASGERNFPAKRRLSILTGDIFLLVFSLDDSESFSEVCELLSEIRAAKAKLNKLKTPAKIAAVLCGNKADLKAPRAVRRSQVTEILGEDAAYFETSAKDGSGLDGAFRKLASFGGLPDETSPSRHQLISIVSYQSLCTSQRGRGTRARALGAPCAAVDPLARRPSFTSDLRMVLSSSTKHNKPERCQIQ</sequence>
<dbReference type="Ensembl" id="ENSTRUT00000029172.3">
    <property type="protein sequence ID" value="ENSTRUP00000029056.3"/>
    <property type="gene ID" value="ENSTRUG00000011511.3"/>
</dbReference>
<dbReference type="GeneID" id="101074924"/>
<dbReference type="PANTHER" id="PTHR46149">
    <property type="entry name" value="MIP08469P"/>
    <property type="match status" value="1"/>
</dbReference>
<dbReference type="PROSITE" id="PS51419">
    <property type="entry name" value="RAB"/>
    <property type="match status" value="1"/>
</dbReference>
<dbReference type="Gene3D" id="3.40.50.300">
    <property type="entry name" value="P-loop containing nucleotide triphosphate hydrolases"/>
    <property type="match status" value="1"/>
</dbReference>
<dbReference type="SUPFAM" id="SSF52540">
    <property type="entry name" value="P-loop containing nucleoside triphosphate hydrolases"/>
    <property type="match status" value="1"/>
</dbReference>
<dbReference type="InterPro" id="IPR001806">
    <property type="entry name" value="Small_GTPase"/>
</dbReference>
<dbReference type="GO" id="GO:0005886">
    <property type="term" value="C:plasma membrane"/>
    <property type="evidence" value="ECO:0007669"/>
    <property type="project" value="UniProtKB-SubCell"/>
</dbReference>
<dbReference type="Pfam" id="PF00071">
    <property type="entry name" value="Ras"/>
    <property type="match status" value="1"/>
</dbReference>
<dbReference type="InterPro" id="IPR005225">
    <property type="entry name" value="Small_GTP-bd"/>
</dbReference>
<dbReference type="SMART" id="SM00175">
    <property type="entry name" value="RAB"/>
    <property type="match status" value="1"/>
</dbReference>